<organism evidence="10 11">
    <name type="scientific">Paramormyrops kingsleyae</name>
    <dbReference type="NCBI Taxonomy" id="1676925"/>
    <lineage>
        <taxon>Eukaryota</taxon>
        <taxon>Metazoa</taxon>
        <taxon>Chordata</taxon>
        <taxon>Craniata</taxon>
        <taxon>Vertebrata</taxon>
        <taxon>Euteleostomi</taxon>
        <taxon>Actinopterygii</taxon>
        <taxon>Neopterygii</taxon>
        <taxon>Teleostei</taxon>
        <taxon>Osteoglossocephala</taxon>
        <taxon>Osteoglossomorpha</taxon>
        <taxon>Osteoglossiformes</taxon>
        <taxon>Mormyridae</taxon>
        <taxon>Paramormyrops</taxon>
    </lineage>
</organism>
<dbReference type="InterPro" id="IPR017978">
    <property type="entry name" value="GPCR_3_C"/>
</dbReference>
<feature type="region of interest" description="Disordered" evidence="6">
    <location>
        <begin position="324"/>
        <end position="366"/>
    </location>
</feature>
<keyword evidence="11" id="KW-1185">Reference proteome</keyword>
<dbReference type="GO" id="GO:0004930">
    <property type="term" value="F:G protein-coupled receptor activity"/>
    <property type="evidence" value="ECO:0007669"/>
    <property type="project" value="InterPro"/>
</dbReference>
<accession>A0A3B3SH73</accession>
<evidence type="ECO:0000256" key="3">
    <source>
        <dbReference type="ARBA" id="ARBA00022692"/>
    </source>
</evidence>
<evidence type="ECO:0000256" key="5">
    <source>
        <dbReference type="ARBA" id="ARBA00023136"/>
    </source>
</evidence>
<evidence type="ECO:0000313" key="10">
    <source>
        <dbReference type="Ensembl" id="ENSPKIP00000030077.1"/>
    </source>
</evidence>
<dbReference type="GO" id="GO:0070062">
    <property type="term" value="C:extracellular exosome"/>
    <property type="evidence" value="ECO:0007669"/>
    <property type="project" value="TreeGrafter"/>
</dbReference>
<evidence type="ECO:0000259" key="9">
    <source>
        <dbReference type="Pfam" id="PF00003"/>
    </source>
</evidence>
<feature type="region of interest" description="Disordered" evidence="6">
    <location>
        <begin position="284"/>
        <end position="303"/>
    </location>
</feature>
<proteinExistence type="inferred from homology"/>
<comment type="subcellular location">
    <subcellularLocation>
        <location evidence="1">Membrane</location>
        <topology evidence="1">Multi-pass membrane protein</topology>
    </subcellularLocation>
</comment>
<dbReference type="GO" id="GO:0030295">
    <property type="term" value="F:protein kinase activator activity"/>
    <property type="evidence" value="ECO:0007669"/>
    <property type="project" value="TreeGrafter"/>
</dbReference>
<dbReference type="Ensembl" id="ENSPKIT00000010866.1">
    <property type="protein sequence ID" value="ENSPKIP00000030061.1"/>
    <property type="gene ID" value="ENSPKIG00000011064.1"/>
</dbReference>
<dbReference type="Pfam" id="PF00003">
    <property type="entry name" value="7tm_3"/>
    <property type="match status" value="1"/>
</dbReference>
<feature type="transmembrane region" description="Helical" evidence="7">
    <location>
        <begin position="118"/>
        <end position="138"/>
    </location>
</feature>
<evidence type="ECO:0000256" key="7">
    <source>
        <dbReference type="SAM" id="Phobius"/>
    </source>
</evidence>
<feature type="signal peptide" evidence="8">
    <location>
        <begin position="1"/>
        <end position="19"/>
    </location>
</feature>
<evidence type="ECO:0000256" key="4">
    <source>
        <dbReference type="ARBA" id="ARBA00022989"/>
    </source>
</evidence>
<reference evidence="10" key="1">
    <citation type="submission" date="2025-05" db="UniProtKB">
        <authorList>
            <consortium name="Ensembl"/>
        </authorList>
    </citation>
    <scope>IDENTIFICATION</scope>
</reference>
<dbReference type="AlphaFoldDB" id="A0A3B3SH73"/>
<evidence type="ECO:0000256" key="2">
    <source>
        <dbReference type="ARBA" id="ARBA00007242"/>
    </source>
</evidence>
<feature type="transmembrane region" description="Helical" evidence="7">
    <location>
        <begin position="84"/>
        <end position="106"/>
    </location>
</feature>
<keyword evidence="8" id="KW-0732">Signal</keyword>
<name>A0A3B3SH73_9TELE</name>
<feature type="transmembrane region" description="Helical" evidence="7">
    <location>
        <begin position="48"/>
        <end position="72"/>
    </location>
</feature>
<dbReference type="PANTHER" id="PTHR14511:SF9">
    <property type="entry name" value="G-PROTEIN COUPLED RECEPTOR FAMILY C GROUP 5 MEMBER B"/>
    <property type="match status" value="1"/>
</dbReference>
<keyword evidence="3 7" id="KW-0812">Transmembrane</keyword>
<dbReference type="GO" id="GO:0043235">
    <property type="term" value="C:receptor complex"/>
    <property type="evidence" value="ECO:0007669"/>
    <property type="project" value="TreeGrafter"/>
</dbReference>
<feature type="domain" description="G-protein coupled receptors family 3 profile" evidence="9">
    <location>
        <begin position="43"/>
        <end position="277"/>
    </location>
</feature>
<feature type="transmembrane region" description="Helical" evidence="7">
    <location>
        <begin position="150"/>
        <end position="167"/>
    </location>
</feature>
<feature type="transmembrane region" description="Helical" evidence="7">
    <location>
        <begin position="187"/>
        <end position="209"/>
    </location>
</feature>
<keyword evidence="5 7" id="KW-0472">Membrane</keyword>
<evidence type="ECO:0000256" key="6">
    <source>
        <dbReference type="SAM" id="MobiDB-lite"/>
    </source>
</evidence>
<evidence type="ECO:0000256" key="8">
    <source>
        <dbReference type="SAM" id="SignalP"/>
    </source>
</evidence>
<feature type="compositionally biased region" description="Polar residues" evidence="6">
    <location>
        <begin position="324"/>
        <end position="357"/>
    </location>
</feature>
<feature type="chain" id="PRO_5044589373" evidence="8">
    <location>
        <begin position="20"/>
        <end position="366"/>
    </location>
</feature>
<feature type="transmembrane region" description="Helical" evidence="7">
    <location>
        <begin position="221"/>
        <end position="240"/>
    </location>
</feature>
<dbReference type="InterPro" id="IPR051753">
    <property type="entry name" value="RA-inducible_GPCR3"/>
</dbReference>
<sequence length="366" mass="38883">MIAVLCGFLILSLVGSGFAVDEAPPRDCGTFLKRPYVAFCDLDVVWDVAVMTVASGAALASMILALVLLFCLRRITAPDQRSGVAPLLLLLAGILGLCGLSFAYLIKREKRLCIARRTTWGTLLAMCFGCLVSQGVRLQRLVQGALSPSGRALAGLAALLALVAPAWLLLNVMPEDLAACKYNSLDLGLICTYVLLLLLVALAGAACSLSGVQPQWRCNAAWLLATCLSSCLLWATWLTFYLYGNMALGLSSAWEDREQAVVLAVQAWLLLLVHAAPEAHACMHAAPQPSDPSDSAPSQAQPHLSEASLEEGISLSHWQSRENQGVSVNHSNSGTSGSQWNSSLGTGPSTVFPSSHDQPTDIVILN</sequence>
<feature type="compositionally biased region" description="Low complexity" evidence="6">
    <location>
        <begin position="284"/>
        <end position="302"/>
    </location>
</feature>
<evidence type="ECO:0000256" key="1">
    <source>
        <dbReference type="ARBA" id="ARBA00004141"/>
    </source>
</evidence>
<evidence type="ECO:0000313" key="11">
    <source>
        <dbReference type="Proteomes" id="UP000261540"/>
    </source>
</evidence>
<protein>
    <submittedName>
        <fullName evidence="10">G protein-coupled receptor, class C, group 5, member Ba</fullName>
    </submittedName>
</protein>
<comment type="similarity">
    <text evidence="2">Belongs to the G-protein coupled receptor 3 family.</text>
</comment>
<dbReference type="Proteomes" id="UP000261540">
    <property type="component" value="Unplaced"/>
</dbReference>
<dbReference type="Ensembl" id="ENSPKIT00000010883.1">
    <property type="protein sequence ID" value="ENSPKIP00000030077.1"/>
    <property type="gene ID" value="ENSPKIG00000011064.1"/>
</dbReference>
<dbReference type="GO" id="GO:0005886">
    <property type="term" value="C:plasma membrane"/>
    <property type="evidence" value="ECO:0007669"/>
    <property type="project" value="TreeGrafter"/>
</dbReference>
<dbReference type="GO" id="GO:0019901">
    <property type="term" value="F:protein kinase binding"/>
    <property type="evidence" value="ECO:0007669"/>
    <property type="project" value="TreeGrafter"/>
</dbReference>
<dbReference type="PANTHER" id="PTHR14511">
    <property type="entry name" value="G PROTEIN COUPLED RECEPTOR, CLASS C, GROUP 5"/>
    <property type="match status" value="1"/>
</dbReference>
<dbReference type="GeneTree" id="ENSGT00950000182961"/>
<keyword evidence="4 7" id="KW-1133">Transmembrane helix</keyword>